<dbReference type="Proteomes" id="UP001274830">
    <property type="component" value="Unassembled WGS sequence"/>
</dbReference>
<keyword evidence="1" id="KW-1133">Transmembrane helix</keyword>
<evidence type="ECO:0000256" key="1">
    <source>
        <dbReference type="SAM" id="Phobius"/>
    </source>
</evidence>
<reference evidence="2" key="1">
    <citation type="submission" date="2023-07" db="EMBL/GenBank/DDBJ databases">
        <title>Black Yeasts Isolated from many extreme environments.</title>
        <authorList>
            <person name="Coleine C."/>
            <person name="Stajich J.E."/>
            <person name="Selbmann L."/>
        </authorList>
    </citation>
    <scope>NUCLEOTIDE SEQUENCE</scope>
    <source>
        <strain evidence="2">CCFEE 5485</strain>
    </source>
</reference>
<keyword evidence="1" id="KW-0472">Membrane</keyword>
<dbReference type="AlphaFoldDB" id="A0AAE1C2X4"/>
<evidence type="ECO:0000313" key="2">
    <source>
        <dbReference type="EMBL" id="KAK3675989.1"/>
    </source>
</evidence>
<gene>
    <name evidence="2" type="ORF">LTR78_004181</name>
</gene>
<sequence length="92" mass="10312">MDPLPHAAIVFLIILGVAIAVAISYGIWSLIHGRDPEDSLEPTQDQAVYMREVRLRNHDWMAQTYGYRYERGVPAQGLAYQSSGRSSKGSYV</sequence>
<proteinExistence type="predicted"/>
<organism evidence="2 3">
    <name type="scientific">Recurvomyces mirabilis</name>
    <dbReference type="NCBI Taxonomy" id="574656"/>
    <lineage>
        <taxon>Eukaryota</taxon>
        <taxon>Fungi</taxon>
        <taxon>Dikarya</taxon>
        <taxon>Ascomycota</taxon>
        <taxon>Pezizomycotina</taxon>
        <taxon>Dothideomycetes</taxon>
        <taxon>Dothideomycetidae</taxon>
        <taxon>Mycosphaerellales</taxon>
        <taxon>Teratosphaeriaceae</taxon>
        <taxon>Recurvomyces</taxon>
    </lineage>
</organism>
<comment type="caution">
    <text evidence="2">The sequence shown here is derived from an EMBL/GenBank/DDBJ whole genome shotgun (WGS) entry which is preliminary data.</text>
</comment>
<protein>
    <submittedName>
        <fullName evidence="2">Uncharacterized protein</fullName>
    </submittedName>
</protein>
<feature type="transmembrane region" description="Helical" evidence="1">
    <location>
        <begin position="6"/>
        <end position="28"/>
    </location>
</feature>
<name>A0AAE1C2X4_9PEZI</name>
<keyword evidence="1" id="KW-0812">Transmembrane</keyword>
<evidence type="ECO:0000313" key="3">
    <source>
        <dbReference type="Proteomes" id="UP001274830"/>
    </source>
</evidence>
<dbReference type="EMBL" id="JAUTXT010000012">
    <property type="protein sequence ID" value="KAK3675989.1"/>
    <property type="molecule type" value="Genomic_DNA"/>
</dbReference>
<keyword evidence="3" id="KW-1185">Reference proteome</keyword>
<accession>A0AAE1C2X4</accession>